<dbReference type="Pfam" id="PF00884">
    <property type="entry name" value="Sulfatase"/>
    <property type="match status" value="1"/>
</dbReference>
<proteinExistence type="predicted"/>
<dbReference type="InterPro" id="IPR000917">
    <property type="entry name" value="Sulfatase_N"/>
</dbReference>
<dbReference type="RefSeq" id="WP_131018833.1">
    <property type="nucleotide sequence ID" value="NZ_SIRE01000045.1"/>
</dbReference>
<dbReference type="Gene3D" id="3.40.720.10">
    <property type="entry name" value="Alkaline Phosphatase, subunit A"/>
    <property type="match status" value="1"/>
</dbReference>
<evidence type="ECO:0000256" key="1">
    <source>
        <dbReference type="ARBA" id="ARBA00022723"/>
    </source>
</evidence>
<keyword evidence="2" id="KW-0378">Hydrolase</keyword>
<evidence type="ECO:0000313" key="4">
    <source>
        <dbReference type="EMBL" id="TBL68480.1"/>
    </source>
</evidence>
<sequence length="505" mass="59152">MNVICLLTDTLRRDYVNAYGMERVDTPNLDRFSRQCHVFENSYMSSYPCMPARQDLWTGNFNFLWRGWSPLEYTEIDLAARLRRHQKQTFLVTDHYHLWQAGAGNYHFSFHGVEFIRGQENDNCITDPETEVRWPASKDKLNPNWEKYARNTQVMEEEEAYFTPKVFRAAIDCLTKNKKRDDMFLMIDLFDPHEPFDPPQSYIDRYDPGYEGESVIWPRYGAADKYSEQELKHMRALYSGEISLMDKWFGNMLDRLEQLGMMDNTMIVLTSDHGFLFGEHNWVGKHSQTLYNHICHTPLLVYHPQYTGKRQESLVQMADLYPTILEAMDVPVPEGIHGKSVLPFISGSSAQSDEYRCFGVYGGSVYVTDGEWTYVRRPQQRGPLYWYTDSHFSSWGFGQKVEHEQSQERVSYFREGRFPYGIDAEHSNAANPRVTQAELQARTEVTDIGDYVPLDDELFHNAVDYEQEHNVIDRYPEIKTLMLSRLKQFLINVKAPEEQLVRLGL</sequence>
<dbReference type="AlphaFoldDB" id="A0A4Q9DCT1"/>
<dbReference type="PANTHER" id="PTHR45953">
    <property type="entry name" value="IDURONATE 2-SULFATASE"/>
    <property type="match status" value="1"/>
</dbReference>
<dbReference type="GO" id="GO:0008484">
    <property type="term" value="F:sulfuric ester hydrolase activity"/>
    <property type="evidence" value="ECO:0007669"/>
    <property type="project" value="TreeGrafter"/>
</dbReference>
<accession>A0A4Q9DCT1</accession>
<dbReference type="Proteomes" id="UP000293142">
    <property type="component" value="Unassembled WGS sequence"/>
</dbReference>
<dbReference type="CDD" id="cd16148">
    <property type="entry name" value="sulfatase_like"/>
    <property type="match status" value="1"/>
</dbReference>
<comment type="caution">
    <text evidence="4">The sequence shown here is derived from an EMBL/GenBank/DDBJ whole genome shotgun (WGS) entry which is preliminary data.</text>
</comment>
<dbReference type="OrthoDB" id="9762324at2"/>
<keyword evidence="1" id="KW-0479">Metal-binding</keyword>
<dbReference type="InterPro" id="IPR017850">
    <property type="entry name" value="Alkaline_phosphatase_core_sf"/>
</dbReference>
<organism evidence="4 5">
    <name type="scientific">Paenibacillus thalictri</name>
    <dbReference type="NCBI Taxonomy" id="2527873"/>
    <lineage>
        <taxon>Bacteria</taxon>
        <taxon>Bacillati</taxon>
        <taxon>Bacillota</taxon>
        <taxon>Bacilli</taxon>
        <taxon>Bacillales</taxon>
        <taxon>Paenibacillaceae</taxon>
        <taxon>Paenibacillus</taxon>
    </lineage>
</organism>
<reference evidence="4 5" key="1">
    <citation type="submission" date="2019-02" db="EMBL/GenBank/DDBJ databases">
        <title>Paenibacillus sp. nov., isolated from surface-sterilized tissue of Thalictrum simplex L.</title>
        <authorList>
            <person name="Tuo L."/>
        </authorList>
    </citation>
    <scope>NUCLEOTIDE SEQUENCE [LARGE SCALE GENOMIC DNA]</scope>
    <source>
        <strain evidence="4 5">N2SHLJ1</strain>
    </source>
</reference>
<keyword evidence="5" id="KW-1185">Reference proteome</keyword>
<dbReference type="GO" id="GO:0046872">
    <property type="term" value="F:metal ion binding"/>
    <property type="evidence" value="ECO:0007669"/>
    <property type="project" value="UniProtKB-KW"/>
</dbReference>
<protein>
    <submittedName>
        <fullName evidence="4">DUF229 domain-containing protein</fullName>
    </submittedName>
</protein>
<evidence type="ECO:0000256" key="2">
    <source>
        <dbReference type="ARBA" id="ARBA00022801"/>
    </source>
</evidence>
<dbReference type="SUPFAM" id="SSF53649">
    <property type="entry name" value="Alkaline phosphatase-like"/>
    <property type="match status" value="1"/>
</dbReference>
<dbReference type="EMBL" id="SIRE01000045">
    <property type="protein sequence ID" value="TBL68480.1"/>
    <property type="molecule type" value="Genomic_DNA"/>
</dbReference>
<evidence type="ECO:0000259" key="3">
    <source>
        <dbReference type="Pfam" id="PF00884"/>
    </source>
</evidence>
<name>A0A4Q9DCT1_9BACL</name>
<dbReference type="PANTHER" id="PTHR45953:SF1">
    <property type="entry name" value="IDURONATE 2-SULFATASE"/>
    <property type="match status" value="1"/>
</dbReference>
<evidence type="ECO:0000313" key="5">
    <source>
        <dbReference type="Proteomes" id="UP000293142"/>
    </source>
</evidence>
<feature type="domain" description="Sulfatase N-terminal" evidence="3">
    <location>
        <begin position="2"/>
        <end position="330"/>
    </location>
</feature>
<dbReference type="GO" id="GO:0005737">
    <property type="term" value="C:cytoplasm"/>
    <property type="evidence" value="ECO:0007669"/>
    <property type="project" value="TreeGrafter"/>
</dbReference>
<gene>
    <name evidence="4" type="ORF">EYB31_37925</name>
</gene>